<dbReference type="GO" id="GO:0022857">
    <property type="term" value="F:transmembrane transporter activity"/>
    <property type="evidence" value="ECO:0007669"/>
    <property type="project" value="InterPro"/>
</dbReference>
<evidence type="ECO:0000256" key="5">
    <source>
        <dbReference type="ARBA" id="ARBA00022989"/>
    </source>
</evidence>
<name>A0A482WXW4_LAOST</name>
<gene>
    <name evidence="8" type="ORF">LSTR_LSTR009259</name>
</gene>
<dbReference type="EMBL" id="QKKF02022555">
    <property type="protein sequence ID" value="RZF38364.1"/>
    <property type="molecule type" value="Genomic_DNA"/>
</dbReference>
<dbReference type="InterPro" id="IPR018456">
    <property type="entry name" value="PTR2_symporter_CS"/>
</dbReference>
<dbReference type="InterPro" id="IPR000109">
    <property type="entry name" value="POT_fam"/>
</dbReference>
<evidence type="ECO:0000313" key="8">
    <source>
        <dbReference type="EMBL" id="RZF38364.1"/>
    </source>
</evidence>
<dbReference type="GO" id="GO:0006857">
    <property type="term" value="P:oligopeptide transport"/>
    <property type="evidence" value="ECO:0007669"/>
    <property type="project" value="InterPro"/>
</dbReference>
<evidence type="ECO:0000256" key="6">
    <source>
        <dbReference type="ARBA" id="ARBA00023136"/>
    </source>
</evidence>
<keyword evidence="3 7" id="KW-0812">Transmembrane</keyword>
<dbReference type="Gene3D" id="1.20.1250.20">
    <property type="entry name" value="MFS general substrate transporter like domains"/>
    <property type="match status" value="2"/>
</dbReference>
<keyword evidence="4" id="KW-0571">Peptide transport</keyword>
<keyword evidence="6 7" id="KW-0472">Membrane</keyword>
<evidence type="ECO:0000256" key="2">
    <source>
        <dbReference type="ARBA" id="ARBA00005982"/>
    </source>
</evidence>
<keyword evidence="4" id="KW-0813">Transport</keyword>
<keyword evidence="4" id="KW-0653">Protein transport</keyword>
<dbReference type="OrthoDB" id="205993at2759"/>
<feature type="transmembrane region" description="Helical" evidence="7">
    <location>
        <begin position="253"/>
        <end position="274"/>
    </location>
</feature>
<comment type="caution">
    <text evidence="8">The sequence shown here is derived from an EMBL/GenBank/DDBJ whole genome shotgun (WGS) entry which is preliminary data.</text>
</comment>
<sequence length="658" mass="74175">MFSYITPIFGAVIADSYWGRFKTIFYFGSIYSIGTVFVCLSTIPMLVGNALLLLIVGLLLVAVGTGGLKPCIATFGGDQFTTISQKRKFYDRYISVYFWLVNIATLLGMLVVPLLRNLKAFDEDLCYTFSFALPSFIVILALIFFKSGESLYEKQKLGQDVMLFEFCSCFFYAISEKIRNPFKKWQFLELSPHKYNAKQIEDMNTVLNILVIYIPLPVFWCLNVQQASTWTFQASRTENHLLGYYVAPDDIQILNPILVLLCVPILESIVYPVFGNKLELLASPLHRMTAGGFTSSKSFFLASLLETKLKRSNPSLPKHNISFVNFMNLLPCALQVLNPSNSVQVLPAYNSYLFNKIPVNNVTNYTVDILSPYQCGDISFQNPHLRLPIEVHEKNASSVFIFEDEQLIVSAKTVFDDLEKSLYGKSRLRVIIIETKNVLGMTELNITTTESKSLLYNYTSTPLNRISVSSFKELTSGNYTYTIRKLNLDKNQSYSEVVTEDFTVESGGVYSLIIHRNKADIKYHKLTLMTPPNKVNIIWMLPQYGFLSVGEALFAESAISFSIAHAPKSMKSVTLAMWYLSIALGNLLVIIVTEVKPFRSQKAEFLFYTILAVGTMTLFMAIITRYDLESEKPSTPKIATSYLAVDGTPLVFGESLGD</sequence>
<dbReference type="InParanoid" id="A0A482WXW4"/>
<reference evidence="8 9" key="1">
    <citation type="journal article" date="2017" name="Gigascience">
        <title>Genome sequence of the small brown planthopper, Laodelphax striatellus.</title>
        <authorList>
            <person name="Zhu J."/>
            <person name="Jiang F."/>
            <person name="Wang X."/>
            <person name="Yang P."/>
            <person name="Bao Y."/>
            <person name="Zhao W."/>
            <person name="Wang W."/>
            <person name="Lu H."/>
            <person name="Wang Q."/>
            <person name="Cui N."/>
            <person name="Li J."/>
            <person name="Chen X."/>
            <person name="Luo L."/>
            <person name="Yu J."/>
            <person name="Kang L."/>
            <person name="Cui F."/>
        </authorList>
    </citation>
    <scope>NUCLEOTIDE SEQUENCE [LARGE SCALE GENOMIC DNA]</scope>
    <source>
        <strain evidence="8">Lst14</strain>
    </source>
</reference>
<evidence type="ECO:0000313" key="9">
    <source>
        <dbReference type="Proteomes" id="UP000291343"/>
    </source>
</evidence>
<dbReference type="PANTHER" id="PTHR11654">
    <property type="entry name" value="OLIGOPEPTIDE TRANSPORTER-RELATED"/>
    <property type="match status" value="1"/>
</dbReference>
<comment type="similarity">
    <text evidence="2">Belongs to the major facilitator superfamily. Proton-dependent oligopeptide transporter (POT/PTR) (TC 2.A.17) family.</text>
</comment>
<feature type="transmembrane region" description="Helical" evidence="7">
    <location>
        <begin position="24"/>
        <end position="46"/>
    </location>
</feature>
<dbReference type="PROSITE" id="PS01022">
    <property type="entry name" value="PTR2_1"/>
    <property type="match status" value="1"/>
</dbReference>
<organism evidence="8 9">
    <name type="scientific">Laodelphax striatellus</name>
    <name type="common">Small brown planthopper</name>
    <name type="synonym">Delphax striatella</name>
    <dbReference type="NCBI Taxonomy" id="195883"/>
    <lineage>
        <taxon>Eukaryota</taxon>
        <taxon>Metazoa</taxon>
        <taxon>Ecdysozoa</taxon>
        <taxon>Arthropoda</taxon>
        <taxon>Hexapoda</taxon>
        <taxon>Insecta</taxon>
        <taxon>Pterygota</taxon>
        <taxon>Neoptera</taxon>
        <taxon>Paraneoptera</taxon>
        <taxon>Hemiptera</taxon>
        <taxon>Auchenorrhyncha</taxon>
        <taxon>Fulgoroidea</taxon>
        <taxon>Delphacidae</taxon>
        <taxon>Criomorphinae</taxon>
        <taxon>Laodelphax</taxon>
    </lineage>
</organism>
<dbReference type="SMR" id="A0A482WXW4"/>
<dbReference type="Pfam" id="PF00854">
    <property type="entry name" value="PTR2"/>
    <property type="match status" value="2"/>
</dbReference>
<evidence type="ECO:0000256" key="1">
    <source>
        <dbReference type="ARBA" id="ARBA00004141"/>
    </source>
</evidence>
<feature type="transmembrane region" description="Helical" evidence="7">
    <location>
        <begin position="544"/>
        <end position="564"/>
    </location>
</feature>
<dbReference type="AlphaFoldDB" id="A0A482WXW4"/>
<dbReference type="GO" id="GO:0016020">
    <property type="term" value="C:membrane"/>
    <property type="evidence" value="ECO:0007669"/>
    <property type="project" value="UniProtKB-SubCell"/>
</dbReference>
<accession>A0A482WXW4</accession>
<feature type="transmembrane region" description="Helical" evidence="7">
    <location>
        <begin position="96"/>
        <end position="115"/>
    </location>
</feature>
<evidence type="ECO:0000256" key="7">
    <source>
        <dbReference type="SAM" id="Phobius"/>
    </source>
</evidence>
<feature type="transmembrane region" description="Helical" evidence="7">
    <location>
        <begin position="605"/>
        <end position="626"/>
    </location>
</feature>
<protein>
    <submittedName>
        <fullName evidence="8">Uncharacterized protein</fullName>
    </submittedName>
</protein>
<feature type="transmembrane region" description="Helical" evidence="7">
    <location>
        <begin position="127"/>
        <end position="145"/>
    </location>
</feature>
<dbReference type="SUPFAM" id="SSF103473">
    <property type="entry name" value="MFS general substrate transporter"/>
    <property type="match status" value="1"/>
</dbReference>
<proteinExistence type="inferred from homology"/>
<keyword evidence="9" id="KW-1185">Reference proteome</keyword>
<keyword evidence="5 7" id="KW-1133">Transmembrane helix</keyword>
<dbReference type="Proteomes" id="UP000291343">
    <property type="component" value="Unassembled WGS sequence"/>
</dbReference>
<evidence type="ECO:0000256" key="3">
    <source>
        <dbReference type="ARBA" id="ARBA00022692"/>
    </source>
</evidence>
<feature type="transmembrane region" description="Helical" evidence="7">
    <location>
        <begin position="52"/>
        <end position="75"/>
    </location>
</feature>
<comment type="subcellular location">
    <subcellularLocation>
        <location evidence="1">Membrane</location>
        <topology evidence="1">Multi-pass membrane protein</topology>
    </subcellularLocation>
</comment>
<evidence type="ECO:0000256" key="4">
    <source>
        <dbReference type="ARBA" id="ARBA00022856"/>
    </source>
</evidence>
<dbReference type="InterPro" id="IPR036259">
    <property type="entry name" value="MFS_trans_sf"/>
</dbReference>
<feature type="transmembrane region" description="Helical" evidence="7">
    <location>
        <begin position="576"/>
        <end position="593"/>
    </location>
</feature>